<protein>
    <submittedName>
        <fullName evidence="8">Uncharacterized protein C18H10.09</fullName>
    </submittedName>
</protein>
<feature type="region of interest" description="Disordered" evidence="5">
    <location>
        <begin position="372"/>
        <end position="433"/>
    </location>
</feature>
<dbReference type="InterPro" id="IPR016135">
    <property type="entry name" value="UBQ-conjugating_enzyme/RWD"/>
</dbReference>
<feature type="compositionally biased region" description="Basic and acidic residues" evidence="5">
    <location>
        <begin position="230"/>
        <end position="242"/>
    </location>
</feature>
<dbReference type="AlphaFoldDB" id="A0AA35W9D4"/>
<feature type="compositionally biased region" description="Acidic residues" evidence="5">
    <location>
        <begin position="391"/>
        <end position="414"/>
    </location>
</feature>
<dbReference type="InterPro" id="IPR000571">
    <property type="entry name" value="Znf_CCCH"/>
</dbReference>
<keyword evidence="9" id="KW-1185">Reference proteome</keyword>
<dbReference type="SUPFAM" id="SSF90229">
    <property type="entry name" value="CCCH zinc finger"/>
    <property type="match status" value="2"/>
</dbReference>
<evidence type="ECO:0000259" key="7">
    <source>
        <dbReference type="PROSITE" id="PS50908"/>
    </source>
</evidence>
<dbReference type="PROSITE" id="PS50908">
    <property type="entry name" value="RWD"/>
    <property type="match status" value="1"/>
</dbReference>
<evidence type="ECO:0000256" key="5">
    <source>
        <dbReference type="SAM" id="MobiDB-lite"/>
    </source>
</evidence>
<sequence>MSEGDPAGTTSSGSEGPARLQPQPAADQGNKNRPPCKFFLTRRGCSQGSECRFSHVIRHPRDTSRDGEEAVREQRVRSGHRSSKPPICRQFLASSGCRYGDKCRYRHVAREEPATESGDGRGGRGDDDGEALGREVQEISLEGGEGRGVRGGDESKPLLDLTSFPGLGSAGTTASAQRPPVPSSQSHTHTSHPHKPQSSHSKRHAPSELSLGSFMTTPSPSVAGGTRPHPPVERPQRTNKKTAAELRQAELEQLETRFQGNHRLVEKGKERSVYRVTFAPTDPDWSFKFSTIDVEVTFPRDYPTVPLAITIPNDQGLHPTYIAHGNQAVSRYLATAPAGSGELMFRPFLRWFDKTITPVLKDAAKQVTAELFASSGDETTPTEDHTHSGGEEDEESMESSGEEEEDEQSEEGSDNQEMQPVTISTEKRGTEMRLSGLVMSDGVGVGRCAGVRLTLQCTRCRAQQDHSLRADTPTSQLCSQCQSCYSFSYRPSIFHPTSATLGFLDLQGCTPVDLILMRCEVTLTCLECGRDNSTSGLNYGENRDTWCKRCHVKLSLSVEQCRFIQHRPGVLPAAASEGRKRRREGRRRRKNHSSKLGSPSQSLGLVPTTRRATGG</sequence>
<gene>
    <name evidence="8" type="ORF">GBAR_LOCUS3918</name>
</gene>
<evidence type="ECO:0000313" key="9">
    <source>
        <dbReference type="Proteomes" id="UP001174909"/>
    </source>
</evidence>
<feature type="region of interest" description="Disordered" evidence="5">
    <location>
        <begin position="56"/>
        <end position="87"/>
    </location>
</feature>
<keyword evidence="2 4" id="KW-0863">Zinc-finger</keyword>
<feature type="compositionally biased region" description="Polar residues" evidence="5">
    <location>
        <begin position="594"/>
        <end position="603"/>
    </location>
</feature>
<name>A0AA35W9D4_GEOBA</name>
<feature type="region of interest" description="Disordered" evidence="5">
    <location>
        <begin position="572"/>
        <end position="615"/>
    </location>
</feature>
<feature type="domain" description="C3H1-type" evidence="6">
    <location>
        <begin position="30"/>
        <end position="58"/>
    </location>
</feature>
<dbReference type="InterPro" id="IPR036855">
    <property type="entry name" value="Znf_CCCH_sf"/>
</dbReference>
<dbReference type="SMART" id="SM00356">
    <property type="entry name" value="ZnF_C3H1"/>
    <property type="match status" value="2"/>
</dbReference>
<accession>A0AA35W9D4</accession>
<evidence type="ECO:0000259" key="6">
    <source>
        <dbReference type="PROSITE" id="PS50103"/>
    </source>
</evidence>
<feature type="region of interest" description="Disordered" evidence="5">
    <location>
        <begin position="110"/>
        <end position="242"/>
    </location>
</feature>
<dbReference type="Pfam" id="PF00642">
    <property type="entry name" value="zf-CCCH"/>
    <property type="match status" value="1"/>
</dbReference>
<dbReference type="InterPro" id="IPR006575">
    <property type="entry name" value="RWD_dom"/>
</dbReference>
<reference evidence="8" key="1">
    <citation type="submission" date="2023-03" db="EMBL/GenBank/DDBJ databases">
        <authorList>
            <person name="Steffen K."/>
            <person name="Cardenas P."/>
        </authorList>
    </citation>
    <scope>NUCLEOTIDE SEQUENCE</scope>
</reference>
<feature type="zinc finger region" description="C3H1-type" evidence="4">
    <location>
        <begin position="82"/>
        <end position="110"/>
    </location>
</feature>
<feature type="region of interest" description="Disordered" evidence="5">
    <location>
        <begin position="1"/>
        <end position="37"/>
    </location>
</feature>
<dbReference type="Gene3D" id="3.10.110.10">
    <property type="entry name" value="Ubiquitin Conjugating Enzyme"/>
    <property type="match status" value="1"/>
</dbReference>
<evidence type="ECO:0000256" key="4">
    <source>
        <dbReference type="PROSITE-ProRule" id="PRU00723"/>
    </source>
</evidence>
<evidence type="ECO:0000256" key="1">
    <source>
        <dbReference type="ARBA" id="ARBA00022723"/>
    </source>
</evidence>
<feature type="compositionally biased region" description="Basic residues" evidence="5">
    <location>
        <begin position="189"/>
        <end position="204"/>
    </location>
</feature>
<keyword evidence="3 4" id="KW-0862">Zinc</keyword>
<feature type="zinc finger region" description="C3H1-type" evidence="4">
    <location>
        <begin position="30"/>
        <end position="58"/>
    </location>
</feature>
<dbReference type="EMBL" id="CASHTH010000561">
    <property type="protein sequence ID" value="CAI8004432.1"/>
    <property type="molecule type" value="Genomic_DNA"/>
</dbReference>
<proteinExistence type="predicted"/>
<evidence type="ECO:0000313" key="8">
    <source>
        <dbReference type="EMBL" id="CAI8004432.1"/>
    </source>
</evidence>
<dbReference type="Proteomes" id="UP001174909">
    <property type="component" value="Unassembled WGS sequence"/>
</dbReference>
<feature type="domain" description="RWD" evidence="7">
    <location>
        <begin position="249"/>
        <end position="359"/>
    </location>
</feature>
<keyword evidence="1 4" id="KW-0479">Metal-binding</keyword>
<feature type="compositionally biased region" description="Basic and acidic residues" evidence="5">
    <location>
        <begin position="144"/>
        <end position="157"/>
    </location>
</feature>
<feature type="compositionally biased region" description="Basic and acidic residues" evidence="5">
    <location>
        <begin position="59"/>
        <end position="76"/>
    </location>
</feature>
<feature type="compositionally biased region" description="Polar residues" evidence="5">
    <location>
        <begin position="415"/>
        <end position="424"/>
    </location>
</feature>
<feature type="compositionally biased region" description="Basic residues" evidence="5">
    <location>
        <begin position="579"/>
        <end position="593"/>
    </location>
</feature>
<feature type="compositionally biased region" description="Basic and acidic residues" evidence="5">
    <location>
        <begin position="110"/>
        <end position="137"/>
    </location>
</feature>
<organism evidence="8 9">
    <name type="scientific">Geodia barretti</name>
    <name type="common">Barrett's horny sponge</name>
    <dbReference type="NCBI Taxonomy" id="519541"/>
    <lineage>
        <taxon>Eukaryota</taxon>
        <taxon>Metazoa</taxon>
        <taxon>Porifera</taxon>
        <taxon>Demospongiae</taxon>
        <taxon>Heteroscleromorpha</taxon>
        <taxon>Tetractinellida</taxon>
        <taxon>Astrophorina</taxon>
        <taxon>Geodiidae</taxon>
        <taxon>Geodia</taxon>
    </lineage>
</organism>
<dbReference type="InterPro" id="IPR041367">
    <property type="entry name" value="Znf-CCCH_4"/>
</dbReference>
<dbReference type="GO" id="GO:0008270">
    <property type="term" value="F:zinc ion binding"/>
    <property type="evidence" value="ECO:0007669"/>
    <property type="project" value="UniProtKB-KW"/>
</dbReference>
<comment type="caution">
    <text evidence="8">The sequence shown here is derived from an EMBL/GenBank/DDBJ whole genome shotgun (WGS) entry which is preliminary data.</text>
</comment>
<dbReference type="PROSITE" id="PS50103">
    <property type="entry name" value="ZF_C3H1"/>
    <property type="match status" value="2"/>
</dbReference>
<evidence type="ECO:0000256" key="2">
    <source>
        <dbReference type="ARBA" id="ARBA00022771"/>
    </source>
</evidence>
<dbReference type="Gene3D" id="4.10.1000.10">
    <property type="entry name" value="Zinc finger, CCCH-type"/>
    <property type="match status" value="2"/>
</dbReference>
<feature type="domain" description="C3H1-type" evidence="6">
    <location>
        <begin position="82"/>
        <end position="110"/>
    </location>
</feature>
<dbReference type="Pfam" id="PF18044">
    <property type="entry name" value="zf-CCCH_4"/>
    <property type="match status" value="1"/>
</dbReference>
<evidence type="ECO:0000256" key="3">
    <source>
        <dbReference type="ARBA" id="ARBA00022833"/>
    </source>
</evidence>